<feature type="compositionally biased region" description="Basic and acidic residues" evidence="1">
    <location>
        <begin position="41"/>
        <end position="79"/>
    </location>
</feature>
<evidence type="ECO:0000313" key="3">
    <source>
        <dbReference type="WBParaSite" id="HCON_00040060-00001"/>
    </source>
</evidence>
<organism evidence="2 3">
    <name type="scientific">Haemonchus contortus</name>
    <name type="common">Barber pole worm</name>
    <dbReference type="NCBI Taxonomy" id="6289"/>
    <lineage>
        <taxon>Eukaryota</taxon>
        <taxon>Metazoa</taxon>
        <taxon>Ecdysozoa</taxon>
        <taxon>Nematoda</taxon>
        <taxon>Chromadorea</taxon>
        <taxon>Rhabditida</taxon>
        <taxon>Rhabditina</taxon>
        <taxon>Rhabditomorpha</taxon>
        <taxon>Strongyloidea</taxon>
        <taxon>Trichostrongylidae</taxon>
        <taxon>Haemonchus</taxon>
    </lineage>
</organism>
<evidence type="ECO:0000313" key="2">
    <source>
        <dbReference type="Proteomes" id="UP000025227"/>
    </source>
</evidence>
<evidence type="ECO:0000256" key="1">
    <source>
        <dbReference type="SAM" id="MobiDB-lite"/>
    </source>
</evidence>
<feature type="compositionally biased region" description="Basic and acidic residues" evidence="1">
    <location>
        <begin position="99"/>
        <end position="116"/>
    </location>
</feature>
<reference evidence="3" key="1">
    <citation type="submission" date="2020-12" db="UniProtKB">
        <authorList>
            <consortium name="WormBaseParasite"/>
        </authorList>
    </citation>
    <scope>IDENTIFICATION</scope>
    <source>
        <strain evidence="3">MHco3</strain>
    </source>
</reference>
<feature type="region of interest" description="Disordered" evidence="1">
    <location>
        <begin position="32"/>
        <end position="150"/>
    </location>
</feature>
<sequence>MEEADRQEGRWVRASTRRRESRRIVTDSLFLDSSTYSTNETVRKDRMADGPTEHADREGNERPQGHIQTEVDRLKDGCVHKGGVGRTAGPQKGTHRKIRIGEDRDGQTHKEEDRHVQRGRRGQTWTDTHQDVACKNTDNTNTDRRDKSWT</sequence>
<dbReference type="WBParaSite" id="HCON_00040060-00001">
    <property type="protein sequence ID" value="HCON_00040060-00001"/>
    <property type="gene ID" value="HCON_00040060"/>
</dbReference>
<accession>A0A7I4Y2K7</accession>
<name>A0A7I4Y2K7_HAECO</name>
<feature type="compositionally biased region" description="Basic and acidic residues" evidence="1">
    <location>
        <begin position="141"/>
        <end position="150"/>
    </location>
</feature>
<dbReference type="Proteomes" id="UP000025227">
    <property type="component" value="Unplaced"/>
</dbReference>
<protein>
    <submittedName>
        <fullName evidence="3">Uncharacterized protein</fullName>
    </submittedName>
</protein>
<dbReference type="AlphaFoldDB" id="A0A7I4Y2K7"/>
<proteinExistence type="predicted"/>
<keyword evidence="2" id="KW-1185">Reference proteome</keyword>